<feature type="compositionally biased region" description="Basic and acidic residues" evidence="1">
    <location>
        <begin position="400"/>
        <end position="412"/>
    </location>
</feature>
<keyword evidence="2" id="KW-0472">Membrane</keyword>
<proteinExistence type="predicted"/>
<keyword evidence="4" id="KW-1185">Reference proteome</keyword>
<keyword evidence="2" id="KW-0812">Transmembrane</keyword>
<keyword evidence="2" id="KW-1133">Transmembrane helix</keyword>
<evidence type="ECO:0000313" key="4">
    <source>
        <dbReference type="Proteomes" id="UP000799291"/>
    </source>
</evidence>
<dbReference type="Proteomes" id="UP000799291">
    <property type="component" value="Unassembled WGS sequence"/>
</dbReference>
<reference evidence="3" key="1">
    <citation type="journal article" date="2020" name="Stud. Mycol.">
        <title>101 Dothideomycetes genomes: a test case for predicting lifestyles and emergence of pathogens.</title>
        <authorList>
            <person name="Haridas S."/>
            <person name="Albert R."/>
            <person name="Binder M."/>
            <person name="Bloem J."/>
            <person name="Labutti K."/>
            <person name="Salamov A."/>
            <person name="Andreopoulos B."/>
            <person name="Baker S."/>
            <person name="Barry K."/>
            <person name="Bills G."/>
            <person name="Bluhm B."/>
            <person name="Cannon C."/>
            <person name="Castanera R."/>
            <person name="Culley D."/>
            <person name="Daum C."/>
            <person name="Ezra D."/>
            <person name="Gonzalez J."/>
            <person name="Henrissat B."/>
            <person name="Kuo A."/>
            <person name="Liang C."/>
            <person name="Lipzen A."/>
            <person name="Lutzoni F."/>
            <person name="Magnuson J."/>
            <person name="Mondo S."/>
            <person name="Nolan M."/>
            <person name="Ohm R."/>
            <person name="Pangilinan J."/>
            <person name="Park H.-J."/>
            <person name="Ramirez L."/>
            <person name="Alfaro M."/>
            <person name="Sun H."/>
            <person name="Tritt A."/>
            <person name="Yoshinaga Y."/>
            <person name="Zwiers L.-H."/>
            <person name="Turgeon B."/>
            <person name="Goodwin S."/>
            <person name="Spatafora J."/>
            <person name="Crous P."/>
            <person name="Grigoriev I."/>
        </authorList>
    </citation>
    <scope>NUCLEOTIDE SEQUENCE</scope>
    <source>
        <strain evidence="3">CBS 122367</strain>
    </source>
</reference>
<dbReference type="AlphaFoldDB" id="A0A6G1J7C7"/>
<feature type="region of interest" description="Disordered" evidence="1">
    <location>
        <begin position="65"/>
        <end position="88"/>
    </location>
</feature>
<organism evidence="3 4">
    <name type="scientific">Lentithecium fluviatile CBS 122367</name>
    <dbReference type="NCBI Taxonomy" id="1168545"/>
    <lineage>
        <taxon>Eukaryota</taxon>
        <taxon>Fungi</taxon>
        <taxon>Dikarya</taxon>
        <taxon>Ascomycota</taxon>
        <taxon>Pezizomycotina</taxon>
        <taxon>Dothideomycetes</taxon>
        <taxon>Pleosporomycetidae</taxon>
        <taxon>Pleosporales</taxon>
        <taxon>Massarineae</taxon>
        <taxon>Lentitheciaceae</taxon>
        <taxon>Lentithecium</taxon>
    </lineage>
</organism>
<feature type="compositionally biased region" description="Low complexity" evidence="1">
    <location>
        <begin position="72"/>
        <end position="86"/>
    </location>
</feature>
<name>A0A6G1J7C7_9PLEO</name>
<feature type="region of interest" description="Disordered" evidence="1">
    <location>
        <begin position="391"/>
        <end position="412"/>
    </location>
</feature>
<protein>
    <submittedName>
        <fullName evidence="3">Uncharacterized protein</fullName>
    </submittedName>
</protein>
<accession>A0A6G1J7C7</accession>
<evidence type="ECO:0000256" key="2">
    <source>
        <dbReference type="SAM" id="Phobius"/>
    </source>
</evidence>
<evidence type="ECO:0000256" key="1">
    <source>
        <dbReference type="SAM" id="MobiDB-lite"/>
    </source>
</evidence>
<evidence type="ECO:0000313" key="3">
    <source>
        <dbReference type="EMBL" id="KAF2686308.1"/>
    </source>
</evidence>
<feature type="transmembrane region" description="Helical" evidence="2">
    <location>
        <begin position="366"/>
        <end position="384"/>
    </location>
</feature>
<gene>
    <name evidence="3" type="ORF">K458DRAFT_387315</name>
</gene>
<dbReference type="EMBL" id="MU005577">
    <property type="protein sequence ID" value="KAF2686308.1"/>
    <property type="molecule type" value="Genomic_DNA"/>
</dbReference>
<sequence>MFQQPTIPYKTLHIPQVTMFDGVFLRSHICETKVIHLSTENPHFSSQQPFNYGSTAKIANQPLAASTRKHLSTSNPNSTGNSGNLSQAAESNADRVRYNFGQQPATMGQIACTFSHHNCKGQVGPCSKRDLSTNLEPIPSGPYMFDSEIFNLNDELCSTFNGNWSSDNQCIINITQELCETFGGIWNETFGGSSGVDKHGHERGAISALSAAVSAVFCKAIHGTWDAANSNSGWDNLQTRDAGVVLRSVDAGEGAVQHGGMETLGIEAPAVSTVHAIVMPVTFSCDSKDLENAMPSEGFDEKSVHEAKNDCDGKFEGPYMFDGKVYQTLMNLNLDTLDRRELSPPTNPNAPRVSFASITKLTGIEVATWSLMILVVALSVRAMGAKKKRSVKEVGTMEQDGEKSFGKDEMST</sequence>